<evidence type="ECO:0000313" key="3">
    <source>
        <dbReference type="Proteomes" id="UP001604277"/>
    </source>
</evidence>
<dbReference type="PANTHER" id="PTHR44749:SF1">
    <property type="entry name" value="TETRATRICOPEPTIDE-LIKE HELICAL DOMAIN-CONTAINING PROTEIN"/>
    <property type="match status" value="1"/>
</dbReference>
<organism evidence="2 3">
    <name type="scientific">Forsythia ovata</name>
    <dbReference type="NCBI Taxonomy" id="205694"/>
    <lineage>
        <taxon>Eukaryota</taxon>
        <taxon>Viridiplantae</taxon>
        <taxon>Streptophyta</taxon>
        <taxon>Embryophyta</taxon>
        <taxon>Tracheophyta</taxon>
        <taxon>Spermatophyta</taxon>
        <taxon>Magnoliopsida</taxon>
        <taxon>eudicotyledons</taxon>
        <taxon>Gunneridae</taxon>
        <taxon>Pentapetalae</taxon>
        <taxon>asterids</taxon>
        <taxon>lamiids</taxon>
        <taxon>Lamiales</taxon>
        <taxon>Oleaceae</taxon>
        <taxon>Forsythieae</taxon>
        <taxon>Forsythia</taxon>
    </lineage>
</organism>
<evidence type="ECO:0000313" key="2">
    <source>
        <dbReference type="EMBL" id="KAL2557212.1"/>
    </source>
</evidence>
<keyword evidence="3" id="KW-1185">Reference proteome</keyword>
<reference evidence="3" key="1">
    <citation type="submission" date="2024-07" db="EMBL/GenBank/DDBJ databases">
        <title>Two chromosome-level genome assemblies of Korean endemic species Abeliophyllum distichum and Forsythia ovata (Oleaceae).</title>
        <authorList>
            <person name="Jang H."/>
        </authorList>
    </citation>
    <scope>NUCLEOTIDE SEQUENCE [LARGE SCALE GENOMIC DNA]</scope>
</reference>
<dbReference type="Proteomes" id="UP001604277">
    <property type="component" value="Unassembled WGS sequence"/>
</dbReference>
<keyword evidence="1" id="KW-0472">Membrane</keyword>
<feature type="transmembrane region" description="Helical" evidence="1">
    <location>
        <begin position="76"/>
        <end position="94"/>
    </location>
</feature>
<dbReference type="EMBL" id="JBFOLJ010000001">
    <property type="protein sequence ID" value="KAL2557212.1"/>
    <property type="molecule type" value="Genomic_DNA"/>
</dbReference>
<sequence length="107" mass="12075">MCFSFFKGENGFDFGIRTPCTPSRWEDFEVEMTSAWEALCDAYCGENYGSTDFDVLESVRGAILRMTYYWYNFMPLARGSAVVGFVVLLGQLLAANMELQKACTCIV</sequence>
<dbReference type="InterPro" id="IPR044650">
    <property type="entry name" value="SRFR1-like"/>
</dbReference>
<keyword evidence="1" id="KW-0812">Transmembrane</keyword>
<evidence type="ECO:0000256" key="1">
    <source>
        <dbReference type="SAM" id="Phobius"/>
    </source>
</evidence>
<name>A0ABD1X5H4_9LAMI</name>
<protein>
    <submittedName>
        <fullName evidence="2">Suppressor of RPS4-RLD 1</fullName>
    </submittedName>
</protein>
<accession>A0ABD1X5H4</accession>
<proteinExistence type="predicted"/>
<gene>
    <name evidence="2" type="ORF">Fot_01951</name>
</gene>
<keyword evidence="1" id="KW-1133">Transmembrane helix</keyword>
<comment type="caution">
    <text evidence="2">The sequence shown here is derived from an EMBL/GenBank/DDBJ whole genome shotgun (WGS) entry which is preliminary data.</text>
</comment>
<dbReference type="PANTHER" id="PTHR44749">
    <property type="entry name" value="SUPPRESSOR OF RPS4-RLD 1"/>
    <property type="match status" value="1"/>
</dbReference>
<dbReference type="AlphaFoldDB" id="A0ABD1X5H4"/>